<dbReference type="PANTHER" id="PTHR13367:SF33">
    <property type="entry name" value="P-LOOP CONTAINING NUCLEOSIDE TRIPHOSPHATE HYDROLASE PROTEIN"/>
    <property type="match status" value="1"/>
</dbReference>
<dbReference type="InterPro" id="IPR022105">
    <property type="entry name" value="DUF3645"/>
</dbReference>
<evidence type="ECO:0000256" key="3">
    <source>
        <dbReference type="ARBA" id="ARBA00022670"/>
    </source>
</evidence>
<evidence type="ECO:0000256" key="4">
    <source>
        <dbReference type="ARBA" id="ARBA00022786"/>
    </source>
</evidence>
<dbReference type="PANTHER" id="PTHR13367">
    <property type="entry name" value="UBIQUITIN THIOESTERASE"/>
    <property type="match status" value="1"/>
</dbReference>
<evidence type="ECO:0000256" key="7">
    <source>
        <dbReference type="SAM" id="MobiDB-lite"/>
    </source>
</evidence>
<keyword evidence="4" id="KW-0833">Ubl conjugation pathway</keyword>
<proteinExistence type="predicted"/>
<name>A0A8H7DFD6_9AGAR</name>
<gene>
    <name evidence="11" type="ORF">MSAN_00736400</name>
</gene>
<feature type="region of interest" description="Disordered" evidence="7">
    <location>
        <begin position="1748"/>
        <end position="1767"/>
    </location>
</feature>
<feature type="compositionally biased region" description="Polar residues" evidence="7">
    <location>
        <begin position="1751"/>
        <end position="1767"/>
    </location>
</feature>
<dbReference type="EC" id="3.4.19.12" evidence="2"/>
<reference evidence="11" key="1">
    <citation type="submission" date="2020-05" db="EMBL/GenBank/DDBJ databases">
        <title>Mycena genomes resolve the evolution of fungal bioluminescence.</title>
        <authorList>
            <person name="Tsai I.J."/>
        </authorList>
    </citation>
    <scope>NUCLEOTIDE SEQUENCE</scope>
    <source>
        <strain evidence="11">160909Yilan</strain>
    </source>
</reference>
<dbReference type="Pfam" id="PF12340">
    <property type="entry name" value="DUF3638"/>
    <property type="match status" value="1"/>
</dbReference>
<dbReference type="GO" id="GO:0006508">
    <property type="term" value="P:proteolysis"/>
    <property type="evidence" value="ECO:0007669"/>
    <property type="project" value="UniProtKB-KW"/>
</dbReference>
<keyword evidence="6" id="KW-0788">Thiol protease</keyword>
<sequence>MSDSVPKTVKAGKEQEETRDVPDIRYISELVGGIARALTPAENVEEIASSTVYVTKRVNDHVLWKSALHPWRRSPKWLLLRVTLQTTLTGWDLPEEYGYKVFITFVLARTLEIARSCLNPSDDILFIMSTKITNRMWKLRSCFPHPTSSSNIDSISQVISSVEEDLRCRWESVQTLEARESTWVAPMEVEAARRFTLPRSSSYFETVRARGQVLSTHTTVFDRSMFEKQLKKDSHRREAYVPGVPSSDLWFLVLDWERHLSSSSSNMGTLSSLGGCIADYDAMASSFKSRNPEIFSRIFLLVLEFWVALDKLATQHLPLLLDYSPELSIMSFEPLLLPELSQMQRLDDIEIYLAERYARVRYPHLSVFAYDPHLDSFPSRYFQSNQDMQSLRNAIHAQASLRKSEKVREFKEKSAIHSAILKEIAQLSHEYVERIDKWGCSESIHTSSCRRCAKEKEAKGIKIALFEWPLPEEDPSSRHIVFELCAPEAFGIWRDTTYRLARNYSKPESQNDLPPVLLLEDYNALKHHFVPSHSQRRIMIGSTVKSFLQSHYGSHSFPCRQSDIIQNHPLRYRLWDRVAGKWLPSAFPLIDIRSACTPELSNPYKSLDWTTISTTHTPNNVIARQSQCPSELSYHEWENFGHLRAGVHLQWRNIVLQLISGVVDLANPAVHVLFQQAAWQAETALTGEPLGHYREAHFDLSQENFGRQMVEVLDKRLGTISQNWKESWTVATLAVVACRLLSLTSHESVKDRVLILLSRLRQKLFAWMKDVLNLLTKTSGSASFSLPQVDLSNRVLQLAASCRQTYAVGPTILKEIFCDRSALSVFIRCSITLHTNAPPDTSSLPSALRYLLDRDVLIATETLSLLVDTISQNCDGLDDAILGTWQGFRRDSAPWQMVGEQWVACATWAESSDTQVRFVHLNLHSGRLLVDGRAQGTLPKEIINHPFFQMLFPNRSHWDIVPSTMKGMEYQLRDNMDGFQVHFKSSDELLIRIRDSSNFVSEFIPPKRLEGDIPRSLVVSMVHVFRERTQSLDICAAPAGWQPHAEASWRLDFASRLLSKHGDNNELVLDPFSSVVQELSDIFRPLEDCTTNLTVLSRAAKLHVKLPRYDLEFSAVLGGVHLASKELPGFSVSPVQYIGTLIGLRNKLILKSTNGEMTKIFVPDGKVTISPGETRHSRVTIDPSVQHDGRIKIFSYDIDDIVRRVVGDGSLTSWYQLALLHTATSSHLVDPLLHRTGIYQAQEMLGSAQAFAYMSLESEHHTILQQILDLLPIRNYYPQHLTSMETVDWHGNLSVLVQSGRFLPLVNAILDYAKQQVLFHASDQPQSVTAAYKGKISLWERADVRLARLVSDVQVECFDQPVTPTRCCERPESTAKEHDVAEVVTLVKEWPMRLNFASGFKLWTHFKQWKSLSTQQVSIDTINNHRFWLEASPAEIWFRLFHLCRQTLNRATDQYGLMMALGILAHREEIDGDLIRTLIALATNRSLIATASQVPRETFDLGPGYALVLKDVLDTATGCCHDKHPDSSWMERQYGEKPKAWKKRRDAAFRAEKAKQCEKISNVIFARWPAPGAILPLPNMASYIQVMLPDKLINDYPIVKIPSLRSAVQSLFTTRLRNRLLFERLDKLQLALNSIRNSFPSTALIIALPPRLFTVAPPPPKYKPVTLVSLMRERSSPPVLHTFRGLVSDSEVKATSPQGDRSSALTNTPLRKLILHLGALSVDGPKSQYITDLSGCVDAFERKGLELSPPNLFNSQHSPDSGPDENTQTALLPLTQPERWMHLAGQWPSTGPQSLLNQLSRGQRELLPDHWKITLCQYAETLALQQQRRRIDVLLKLGLTEESAREAATVGGQGWDPIAYPDWLLVQLDADILIRPLQANIAQHMMSPESRRNALMQLNMGEGKSSVIVPIISSALADGEQLMFQLLKQRVCTLANRRIFYLPFSRDVPLDFAKIVQIFNLFKECARSGGILLCQPEHILSFKLMGLNSLSESETDAKTRLLREAQSWLDSTTRDILDESDEILNVRYQLIYAVGTPKPLDGRPWRWQITQAIFSLLQTVAKTIPAGLEIGVAEKACQFPGTRILTPEGSHALLDSIVQKIIVEDALQGWISFRNYSDANKAMVRRYLQQVSVSAAEEETLRDISGECFGHLLLLRGLFAHGILNLSLGGKRWRVDYGLDARRTMLAVPYRAKDSPAPRAEFGHPDMIIVLTCLSYYYGGLTDSQLNTSFKLLLDSDNPETQYEFWVQGIQNLPAALANLRGLNLDNYEQKTRDVFPLLRYNKAVIDFYLSECVFPKEAREFQHKLTTNAWDLGRSRPRLTTGFSGTNDNKYLLPLSIEQCDQDSQRHTNAQVLGCVLQEENRKVICTHSEDALGLLRRVVLELQNEDVAREWLQLETRPEVEAAVYFDSNTDEIRVISRDGRIQPFASSLYRKQLGKTLVYLDEAHTRGTDFKFPGETRAVVTLGPRLTKDKLVQGCMRMRRLGKDHSVVFFASTEIQNKIIAATDARPDEVESRHVLLWTMAETCAQIKTNGSLWASQGLNFDARHRALEEYDTSRRSYTRTVATLRERESRTLEELYGVVSRSEHPIVEPASQLQREIGEKCRELGITPSDSELSEEQERELAHEKEGEREVERIAHATALEHKDRDLEYFIQTGTISHPSTLVFLADCLARTSCISLLPPGQTFSRNGLFATRDFRDTIQLRLNSSAGSMDNYLRPVQWIMSTSKSSDLLILVSPFEANKWLPEIRRSKTIYLHLYSPRISRNTFWPLDKLNSFTVPAERSVPLNAQLLHELNLFAGQLFCADKTSMTKVCGILGLQLQSVSDKEELQGAVDSTGFVKDERAREALGLEACSFVSSPLPFFRELLGARRKGQGFSLTHMGQILRGNDPKDPAFEEEGGDAGE</sequence>
<accession>A0A8H7DFD6</accession>
<evidence type="ECO:0000313" key="11">
    <source>
        <dbReference type="EMBL" id="KAF7371022.1"/>
    </source>
</evidence>
<evidence type="ECO:0000256" key="2">
    <source>
        <dbReference type="ARBA" id="ARBA00012759"/>
    </source>
</evidence>
<organism evidence="11 12">
    <name type="scientific">Mycena sanguinolenta</name>
    <dbReference type="NCBI Taxonomy" id="230812"/>
    <lineage>
        <taxon>Eukaryota</taxon>
        <taxon>Fungi</taxon>
        <taxon>Dikarya</taxon>
        <taxon>Basidiomycota</taxon>
        <taxon>Agaricomycotina</taxon>
        <taxon>Agaricomycetes</taxon>
        <taxon>Agaricomycetidae</taxon>
        <taxon>Agaricales</taxon>
        <taxon>Marasmiineae</taxon>
        <taxon>Mycenaceae</taxon>
        <taxon>Mycena</taxon>
    </lineage>
</organism>
<dbReference type="OrthoDB" id="3182339at2759"/>
<dbReference type="InterPro" id="IPR046541">
    <property type="entry name" value="DUF6606"/>
</dbReference>
<keyword evidence="12" id="KW-1185">Reference proteome</keyword>
<feature type="domain" description="DUF6606" evidence="10">
    <location>
        <begin position="3"/>
        <end position="112"/>
    </location>
</feature>
<keyword evidence="3" id="KW-0645">Protease</keyword>
<comment type="catalytic activity">
    <reaction evidence="1">
        <text>Thiol-dependent hydrolysis of ester, thioester, amide, peptide and isopeptide bonds formed by the C-terminal Gly of ubiquitin (a 76-residue protein attached to proteins as an intracellular targeting signal).</text>
        <dbReference type="EC" id="3.4.19.12"/>
    </reaction>
</comment>
<evidence type="ECO:0000313" key="12">
    <source>
        <dbReference type="Proteomes" id="UP000623467"/>
    </source>
</evidence>
<evidence type="ECO:0000259" key="8">
    <source>
        <dbReference type="Pfam" id="PF12340"/>
    </source>
</evidence>
<dbReference type="Pfam" id="PF12359">
    <property type="entry name" value="DUF3645"/>
    <property type="match status" value="1"/>
</dbReference>
<evidence type="ECO:0000256" key="6">
    <source>
        <dbReference type="ARBA" id="ARBA00022807"/>
    </source>
</evidence>
<feature type="domain" description="DUF3645" evidence="9">
    <location>
        <begin position="2180"/>
        <end position="2212"/>
    </location>
</feature>
<feature type="domain" description="DUF3638" evidence="8">
    <location>
        <begin position="1853"/>
        <end position="2063"/>
    </location>
</feature>
<evidence type="ECO:0000256" key="5">
    <source>
        <dbReference type="ARBA" id="ARBA00022801"/>
    </source>
</evidence>
<dbReference type="Proteomes" id="UP000623467">
    <property type="component" value="Unassembled WGS sequence"/>
</dbReference>
<feature type="region of interest" description="Disordered" evidence="7">
    <location>
        <begin position="2887"/>
        <end position="2906"/>
    </location>
</feature>
<dbReference type="EMBL" id="JACAZH010000004">
    <property type="protein sequence ID" value="KAF7371022.1"/>
    <property type="molecule type" value="Genomic_DNA"/>
</dbReference>
<dbReference type="InterPro" id="IPR051346">
    <property type="entry name" value="OTU_Deubiquitinase"/>
</dbReference>
<feature type="region of interest" description="Disordered" evidence="7">
    <location>
        <begin position="2609"/>
        <end position="2632"/>
    </location>
</feature>
<protein>
    <recommendedName>
        <fullName evidence="2">ubiquitinyl hydrolase 1</fullName>
        <ecNumber evidence="2">3.4.19.12</ecNumber>
    </recommendedName>
</protein>
<keyword evidence="5" id="KW-0378">Hydrolase</keyword>
<comment type="caution">
    <text evidence="11">The sequence shown here is derived from an EMBL/GenBank/DDBJ whole genome shotgun (WGS) entry which is preliminary data.</text>
</comment>
<evidence type="ECO:0000259" key="9">
    <source>
        <dbReference type="Pfam" id="PF12359"/>
    </source>
</evidence>
<dbReference type="GO" id="GO:0004843">
    <property type="term" value="F:cysteine-type deubiquitinase activity"/>
    <property type="evidence" value="ECO:0007669"/>
    <property type="project" value="UniProtKB-EC"/>
</dbReference>
<feature type="compositionally biased region" description="Acidic residues" evidence="7">
    <location>
        <begin position="2897"/>
        <end position="2906"/>
    </location>
</feature>
<dbReference type="Pfam" id="PF20255">
    <property type="entry name" value="DUF6606"/>
    <property type="match status" value="1"/>
</dbReference>
<evidence type="ECO:0000256" key="1">
    <source>
        <dbReference type="ARBA" id="ARBA00000707"/>
    </source>
</evidence>
<evidence type="ECO:0000259" key="10">
    <source>
        <dbReference type="Pfam" id="PF20255"/>
    </source>
</evidence>
<feature type="compositionally biased region" description="Basic and acidic residues" evidence="7">
    <location>
        <begin position="2623"/>
        <end position="2632"/>
    </location>
</feature>
<dbReference type="InterPro" id="IPR022099">
    <property type="entry name" value="DUF3638"/>
</dbReference>